<proteinExistence type="predicted"/>
<feature type="non-terminal residue" evidence="1">
    <location>
        <position position="290"/>
    </location>
</feature>
<accession>A0A382RY07</accession>
<name>A0A382RY07_9ZZZZ</name>
<gene>
    <name evidence="1" type="ORF">METZ01_LOCUS355056</name>
</gene>
<sequence>MDTYLRTLILILIFSFYIGCIDQKPKSNRTLDVTLNIPERNSNSLIGSGLIPLIKDFDIKSREDFIYSEIISGNIPDFIRNLKEVIYYHNLGNEVIEIKFYVMIDYFSIGSNEDYFVIPMTPIIAQKLANNLELTFLTSKMVDIVWDQAPLKLQPITIPPSEQMTSFEIFGTHNELLNQQRVQYNQEYPLGTLLAGAKKDIILSNILNDHNDRVIIYGWHQTNGIPIQPVYSGHIIWYVDYSHGIRFAHSRCLINGEPRKITDILKDDNLFSLLSNESTSIQKTSYQTDL</sequence>
<dbReference type="EMBL" id="UINC01124804">
    <property type="protein sequence ID" value="SVD02202.1"/>
    <property type="molecule type" value="Genomic_DNA"/>
</dbReference>
<reference evidence="1" key="1">
    <citation type="submission" date="2018-05" db="EMBL/GenBank/DDBJ databases">
        <authorList>
            <person name="Lanie J.A."/>
            <person name="Ng W.-L."/>
            <person name="Kazmierczak K.M."/>
            <person name="Andrzejewski T.M."/>
            <person name="Davidsen T.M."/>
            <person name="Wayne K.J."/>
            <person name="Tettelin H."/>
            <person name="Glass J.I."/>
            <person name="Rusch D."/>
            <person name="Podicherti R."/>
            <person name="Tsui H.-C.T."/>
            <person name="Winkler M.E."/>
        </authorList>
    </citation>
    <scope>NUCLEOTIDE SEQUENCE</scope>
</reference>
<dbReference type="AlphaFoldDB" id="A0A382RY07"/>
<evidence type="ECO:0000313" key="1">
    <source>
        <dbReference type="EMBL" id="SVD02202.1"/>
    </source>
</evidence>
<protein>
    <submittedName>
        <fullName evidence="1">Uncharacterized protein</fullName>
    </submittedName>
</protein>
<organism evidence="1">
    <name type="scientific">marine metagenome</name>
    <dbReference type="NCBI Taxonomy" id="408172"/>
    <lineage>
        <taxon>unclassified sequences</taxon>
        <taxon>metagenomes</taxon>
        <taxon>ecological metagenomes</taxon>
    </lineage>
</organism>